<keyword evidence="1" id="KW-1003">Cell membrane</keyword>
<dbReference type="EMBL" id="JACGWW010000006">
    <property type="protein sequence ID" value="MBA8814689.1"/>
    <property type="molecule type" value="Genomic_DNA"/>
</dbReference>
<dbReference type="OrthoDB" id="2515046at2"/>
<evidence type="ECO:0000313" key="7">
    <source>
        <dbReference type="EMBL" id="GEK82957.1"/>
    </source>
</evidence>
<gene>
    <name evidence="8" type="ORF">FB463_002964</name>
    <name evidence="7" type="ORF">FFA01_12660</name>
</gene>
<proteinExistence type="predicted"/>
<keyword evidence="4" id="KW-0564">Palmitate</keyword>
<feature type="signal peptide" evidence="6">
    <location>
        <begin position="1"/>
        <end position="26"/>
    </location>
</feature>
<reference evidence="7 9" key="1">
    <citation type="submission" date="2019-07" db="EMBL/GenBank/DDBJ databases">
        <title>Whole genome shotgun sequence of Frigoribacterium faeni NBRC 103066.</title>
        <authorList>
            <person name="Hosoyama A."/>
            <person name="Uohara A."/>
            <person name="Ohji S."/>
            <person name="Ichikawa N."/>
        </authorList>
    </citation>
    <scope>NUCLEOTIDE SEQUENCE [LARGE SCALE GENOMIC DNA]</scope>
    <source>
        <strain evidence="7 9">NBRC 103066</strain>
    </source>
</reference>
<evidence type="ECO:0000256" key="1">
    <source>
        <dbReference type="ARBA" id="ARBA00022475"/>
    </source>
</evidence>
<dbReference type="RefSeq" id="WP_146854129.1">
    <property type="nucleotide sequence ID" value="NZ_BAAAHR010000003.1"/>
</dbReference>
<dbReference type="SUPFAM" id="SSF53850">
    <property type="entry name" value="Periplasmic binding protein-like II"/>
    <property type="match status" value="1"/>
</dbReference>
<evidence type="ECO:0000256" key="3">
    <source>
        <dbReference type="ARBA" id="ARBA00023136"/>
    </source>
</evidence>
<keyword evidence="5" id="KW-0449">Lipoprotein</keyword>
<organism evidence="8 10">
    <name type="scientific">Frigoribacterium faeni</name>
    <dbReference type="NCBI Taxonomy" id="145483"/>
    <lineage>
        <taxon>Bacteria</taxon>
        <taxon>Bacillati</taxon>
        <taxon>Actinomycetota</taxon>
        <taxon>Actinomycetes</taxon>
        <taxon>Micrococcales</taxon>
        <taxon>Microbacteriaceae</taxon>
        <taxon>Frigoribacterium</taxon>
    </lineage>
</organism>
<dbReference type="InterPro" id="IPR006059">
    <property type="entry name" value="SBP"/>
</dbReference>
<name>A0A7W3JKQ8_9MICO</name>
<sequence>MHSSLRRIGVVTVATAALILTGCSGAGGSASDGPVELTYWAWAPNLDKVVEIWNADNPDIQVTVNKQDGGDPAITKLLTAIKAGSGAPDLIQAEYQKIPTLVSSDALADLTDQGAGDLEGDFSEGVWSSVTLDGQGVYAIPQDSGPMMAYYRTDILDQYGLSVPTTWDEYAQVAEDLHEADPSKYLGTFSANDAGWFAGLSQQAGASWWSIDDQSWGVDIADGPTEQVASYWGGLVESGAIDNKPMYTPEWNAGLNDGSQVGWISSVWAPGVLSGNAPDTAGKWTAAPLPQWDAANPSDGNWGGSTTAVTTQSENKEAAVEFATWLNTDPEAVAALADIAAVYPAATDAASDALSTPPDFFSQQSDFYDIAAEASSTVSPFTYGPNVNVAFSAYNDEFAKAADARTQSAFEDAVDAMQEITTDDLVKSGFSVE</sequence>
<dbReference type="Proteomes" id="UP000522688">
    <property type="component" value="Unassembled WGS sequence"/>
</dbReference>
<dbReference type="Gene3D" id="3.40.190.10">
    <property type="entry name" value="Periplasmic binding protein-like II"/>
    <property type="match status" value="1"/>
</dbReference>
<dbReference type="PROSITE" id="PS51257">
    <property type="entry name" value="PROKAR_LIPOPROTEIN"/>
    <property type="match status" value="1"/>
</dbReference>
<dbReference type="PANTHER" id="PTHR43649:SF33">
    <property type="entry name" value="POLYGALACTURONAN_RHAMNOGALACTURONAN-BINDING PROTEIN YTCQ"/>
    <property type="match status" value="1"/>
</dbReference>
<reference evidence="8 10" key="2">
    <citation type="submission" date="2020-07" db="EMBL/GenBank/DDBJ databases">
        <title>Sequencing the genomes of 1000 actinobacteria strains.</title>
        <authorList>
            <person name="Klenk H.-P."/>
        </authorList>
    </citation>
    <scope>NUCLEOTIDE SEQUENCE [LARGE SCALE GENOMIC DNA]</scope>
    <source>
        <strain evidence="8 10">DSM 10309</strain>
    </source>
</reference>
<comment type="caution">
    <text evidence="8">The sequence shown here is derived from an EMBL/GenBank/DDBJ whole genome shotgun (WGS) entry which is preliminary data.</text>
</comment>
<keyword evidence="9" id="KW-1185">Reference proteome</keyword>
<keyword evidence="3" id="KW-0472">Membrane</keyword>
<evidence type="ECO:0000313" key="10">
    <source>
        <dbReference type="Proteomes" id="UP000522688"/>
    </source>
</evidence>
<dbReference type="PANTHER" id="PTHR43649">
    <property type="entry name" value="ARABINOSE-BINDING PROTEIN-RELATED"/>
    <property type="match status" value="1"/>
</dbReference>
<feature type="chain" id="PRO_5038897234" evidence="6">
    <location>
        <begin position="27"/>
        <end position="433"/>
    </location>
</feature>
<accession>A0A7W3JKQ8</accession>
<dbReference type="EMBL" id="BJUV01000010">
    <property type="protein sequence ID" value="GEK82957.1"/>
    <property type="molecule type" value="Genomic_DNA"/>
</dbReference>
<protein>
    <submittedName>
        <fullName evidence="8">Multiple sugar transport system substrate-binding protein</fullName>
    </submittedName>
    <submittedName>
        <fullName evidence="7">Sugar ABC transporter substrate-binding protein</fullName>
    </submittedName>
</protein>
<evidence type="ECO:0000313" key="9">
    <source>
        <dbReference type="Proteomes" id="UP000321154"/>
    </source>
</evidence>
<evidence type="ECO:0000256" key="6">
    <source>
        <dbReference type="SAM" id="SignalP"/>
    </source>
</evidence>
<keyword evidence="8" id="KW-0813">Transport</keyword>
<keyword evidence="8" id="KW-0762">Sugar transport</keyword>
<evidence type="ECO:0000313" key="8">
    <source>
        <dbReference type="EMBL" id="MBA8814689.1"/>
    </source>
</evidence>
<dbReference type="InterPro" id="IPR050490">
    <property type="entry name" value="Bact_solute-bd_prot1"/>
</dbReference>
<evidence type="ECO:0000256" key="5">
    <source>
        <dbReference type="ARBA" id="ARBA00023288"/>
    </source>
</evidence>
<keyword evidence="2 6" id="KW-0732">Signal</keyword>
<dbReference type="Pfam" id="PF01547">
    <property type="entry name" value="SBP_bac_1"/>
    <property type="match status" value="1"/>
</dbReference>
<evidence type="ECO:0000256" key="2">
    <source>
        <dbReference type="ARBA" id="ARBA00022729"/>
    </source>
</evidence>
<dbReference type="AlphaFoldDB" id="A0A7W3JKQ8"/>
<evidence type="ECO:0000256" key="4">
    <source>
        <dbReference type="ARBA" id="ARBA00023139"/>
    </source>
</evidence>
<dbReference type="Proteomes" id="UP000321154">
    <property type="component" value="Unassembled WGS sequence"/>
</dbReference>